<comment type="caution">
    <text evidence="2">The sequence shown here is derived from an EMBL/GenBank/DDBJ whole genome shotgun (WGS) entry which is preliminary data.</text>
</comment>
<name>A0A7W9TUA0_9BURK</name>
<evidence type="ECO:0008006" key="4">
    <source>
        <dbReference type="Google" id="ProtNLM"/>
    </source>
</evidence>
<proteinExistence type="predicted"/>
<evidence type="ECO:0000256" key="1">
    <source>
        <dbReference type="SAM" id="SignalP"/>
    </source>
</evidence>
<dbReference type="EMBL" id="JACHBW010000003">
    <property type="protein sequence ID" value="MBB6101419.1"/>
    <property type="molecule type" value="Genomic_DNA"/>
</dbReference>
<dbReference type="RefSeq" id="WP_183722869.1">
    <property type="nucleotide sequence ID" value="NZ_JACHBW010000003.1"/>
</dbReference>
<accession>A0A7W9TUA0</accession>
<dbReference type="Proteomes" id="UP000571554">
    <property type="component" value="Unassembled WGS sequence"/>
</dbReference>
<keyword evidence="1" id="KW-0732">Signal</keyword>
<protein>
    <recommendedName>
        <fullName evidence="4">Lipoprotein</fullName>
    </recommendedName>
</protein>
<feature type="chain" id="PRO_5030943033" description="Lipoprotein" evidence="1">
    <location>
        <begin position="23"/>
        <end position="161"/>
    </location>
</feature>
<dbReference type="AlphaFoldDB" id="A0A7W9TUA0"/>
<feature type="signal peptide" evidence="1">
    <location>
        <begin position="1"/>
        <end position="22"/>
    </location>
</feature>
<evidence type="ECO:0000313" key="3">
    <source>
        <dbReference type="Proteomes" id="UP000571554"/>
    </source>
</evidence>
<evidence type="ECO:0000313" key="2">
    <source>
        <dbReference type="EMBL" id="MBB6101419.1"/>
    </source>
</evidence>
<reference evidence="2 3" key="1">
    <citation type="submission" date="2020-08" db="EMBL/GenBank/DDBJ databases">
        <title>Above-ground endophytic microbial communities from plants in different locations in the United States.</title>
        <authorList>
            <person name="Frank C."/>
        </authorList>
    </citation>
    <scope>NUCLEOTIDE SEQUENCE [LARGE SCALE GENOMIC DNA]</scope>
    <source>
        <strain evidence="2 3">WP4_2_2</strain>
    </source>
</reference>
<sequence length="161" mass="17539">MNRTFGILTLLAAGTMSGIVCAQTPLRKPRFSDCPAAVKAKHAVPHLVFSDARARQYRSAIREASKQPVDFAGHYILAQWGCGGGCVMAAAIDTTSGRVTSLPFSVSDWPLDVTQPLKYQADSCLLVIRGSRNESAEHGTYYYAFDGKRFNLRASIDVSNH</sequence>
<gene>
    <name evidence="2" type="ORF">F4827_001253</name>
</gene>
<organism evidence="2 3">
    <name type="scientific">Paraburkholderia bannensis</name>
    <dbReference type="NCBI Taxonomy" id="765414"/>
    <lineage>
        <taxon>Bacteria</taxon>
        <taxon>Pseudomonadati</taxon>
        <taxon>Pseudomonadota</taxon>
        <taxon>Betaproteobacteria</taxon>
        <taxon>Burkholderiales</taxon>
        <taxon>Burkholderiaceae</taxon>
        <taxon>Paraburkholderia</taxon>
    </lineage>
</organism>
<keyword evidence="3" id="KW-1185">Reference proteome</keyword>